<dbReference type="Gene3D" id="3.30.1370.130">
    <property type="match status" value="1"/>
</dbReference>
<dbReference type="Gene3D" id="3.30.1370.120">
    <property type="match status" value="1"/>
</dbReference>
<dbReference type="InterPro" id="IPR038591">
    <property type="entry name" value="NolW-like_sf"/>
</dbReference>
<name>A0ABT0SQZ4_9GAMM</name>
<evidence type="ECO:0000256" key="4">
    <source>
        <dbReference type="ARBA" id="ARBA00022927"/>
    </source>
</evidence>
<organism evidence="10 11">
    <name type="scientific">Halomonas llamarensis</name>
    <dbReference type="NCBI Taxonomy" id="2945104"/>
    <lineage>
        <taxon>Bacteria</taxon>
        <taxon>Pseudomonadati</taxon>
        <taxon>Pseudomonadota</taxon>
        <taxon>Gammaproteobacteria</taxon>
        <taxon>Oceanospirillales</taxon>
        <taxon>Halomonadaceae</taxon>
        <taxon>Halomonas</taxon>
    </lineage>
</organism>
<dbReference type="PANTHER" id="PTHR30604">
    <property type="entry name" value="PROTEIN TRANSPORT PROTEIN HOFQ"/>
    <property type="match status" value="1"/>
</dbReference>
<evidence type="ECO:0000256" key="5">
    <source>
        <dbReference type="ARBA" id="ARBA00023136"/>
    </source>
</evidence>
<dbReference type="InterPro" id="IPR011662">
    <property type="entry name" value="Secretin/TonB_short_N"/>
</dbReference>
<dbReference type="InterPro" id="IPR001775">
    <property type="entry name" value="GspD/PilQ"/>
</dbReference>
<feature type="domain" description="Secretin/TonB short N-terminal" evidence="9">
    <location>
        <begin position="309"/>
        <end position="357"/>
    </location>
</feature>
<dbReference type="Pfam" id="PF00263">
    <property type="entry name" value="Secretin"/>
    <property type="match status" value="1"/>
</dbReference>
<evidence type="ECO:0000256" key="8">
    <source>
        <dbReference type="RuleBase" id="RU004004"/>
    </source>
</evidence>
<protein>
    <submittedName>
        <fullName evidence="10">Type IV pilus secretin PilQ</fullName>
    </submittedName>
</protein>
<comment type="similarity">
    <text evidence="7">Belongs to the bacterial secretin family.</text>
</comment>
<dbReference type="EMBL" id="JAMJPJ010000013">
    <property type="protein sequence ID" value="MCL7930250.1"/>
    <property type="molecule type" value="Genomic_DNA"/>
</dbReference>
<dbReference type="InterPro" id="IPR013355">
    <property type="entry name" value="Pilus_4_PilQ"/>
</dbReference>
<dbReference type="SMART" id="SM00965">
    <property type="entry name" value="STN"/>
    <property type="match status" value="1"/>
</dbReference>
<accession>A0ABT0SQZ4</accession>
<dbReference type="Pfam" id="PF07660">
    <property type="entry name" value="STN"/>
    <property type="match status" value="1"/>
</dbReference>
<dbReference type="NCBIfam" id="TIGR02515">
    <property type="entry name" value="IV_pilus_PilQ"/>
    <property type="match status" value="1"/>
</dbReference>
<evidence type="ECO:0000256" key="2">
    <source>
        <dbReference type="ARBA" id="ARBA00022448"/>
    </source>
</evidence>
<keyword evidence="5" id="KW-0472">Membrane</keyword>
<dbReference type="RefSeq" id="WP_250081637.1">
    <property type="nucleotide sequence ID" value="NZ_JAMJPJ010000013.1"/>
</dbReference>
<evidence type="ECO:0000256" key="6">
    <source>
        <dbReference type="ARBA" id="ARBA00023237"/>
    </source>
</evidence>
<dbReference type="InterPro" id="IPR004846">
    <property type="entry name" value="T2SS/T3SS_dom"/>
</dbReference>
<gene>
    <name evidence="10" type="primary">pilQ</name>
    <name evidence="10" type="ORF">M8006_09705</name>
</gene>
<keyword evidence="11" id="KW-1185">Reference proteome</keyword>
<dbReference type="PANTHER" id="PTHR30604:SF1">
    <property type="entry name" value="DNA UTILIZATION PROTEIN HOFQ"/>
    <property type="match status" value="1"/>
</dbReference>
<sequence>MGITMLQKALKKTPLITRRCLGLWVVALLPLLPVWASAAVLTDIRVDESDGEQVNIDLQFFGSVPEVKSYRLDDPPRLAIDLPGTNSGLAKRRLEVARGGVEYITAVEASERMRLVFNFAEVYDYTTQPSEERLRIALTPSSGRAPDSHQAPLEPGALATVQGPQIETIDFHRSEEGAGKLEVSFDRDTISPRVEERDGRVVINLRDVAIPDSLNQIYDVTDFATPITQVVPRASARGTELTLETQGAYAMVSSQSGRTLTVEVQPVRQAPQEDRGTEKDTFSGERLSLNFQDIEVRSVLSTLAEFSGFNIVASDGVTGRVTLNLNDVPWDQALALILQSQGLSSRERGNVIVVAPASELAALEQQELEARQQRETLSPLITEFVEVKYARAEDLAQLLRGEDGFGLLTDRGRVSIDQRTNTLLVQDTREQVEQIMSTLDRLDVAVRQVQIEARIVIARDTTSRELGINWGVSGADNVTGVFGNNDQLTFNGASSGSPNTGGLAVDLGSSSGAQTTFGFGYLSGDILLDLELRALESEGKSQTISQPRIITANQRTAIISQGEERAFQSVSSEGNPETEFKEALLELEVTPQITPDDRIIMELVIRNDSFRDSEFGGEPPIDTNTIETQVLVDNGQTVVLGGILTTEELRQISKTPLLGDLPLIGRLFRYNEESNEKVELLVFITPRLLDDGLAVR</sequence>
<evidence type="ECO:0000256" key="1">
    <source>
        <dbReference type="ARBA" id="ARBA00004370"/>
    </source>
</evidence>
<proteinExistence type="inferred from homology"/>
<dbReference type="Proteomes" id="UP001165308">
    <property type="component" value="Unassembled WGS sequence"/>
</dbReference>
<keyword evidence="6" id="KW-0998">Cell outer membrane</keyword>
<dbReference type="Pfam" id="PF03958">
    <property type="entry name" value="Secretin_N"/>
    <property type="match status" value="1"/>
</dbReference>
<comment type="caution">
    <text evidence="10">The sequence shown here is derived from an EMBL/GenBank/DDBJ whole genome shotgun (WGS) entry which is preliminary data.</text>
</comment>
<dbReference type="Gene3D" id="2.60.40.3470">
    <property type="match status" value="1"/>
</dbReference>
<evidence type="ECO:0000256" key="7">
    <source>
        <dbReference type="RuleBase" id="RU004003"/>
    </source>
</evidence>
<dbReference type="InterPro" id="IPR051808">
    <property type="entry name" value="Type_IV_pilus_biogenesis"/>
</dbReference>
<evidence type="ECO:0000313" key="10">
    <source>
        <dbReference type="EMBL" id="MCL7930250.1"/>
    </source>
</evidence>
<dbReference type="Gene3D" id="2.60.40.3500">
    <property type="match status" value="1"/>
</dbReference>
<dbReference type="InterPro" id="IPR005644">
    <property type="entry name" value="NolW-like"/>
</dbReference>
<keyword evidence="4" id="KW-0653">Protein transport</keyword>
<evidence type="ECO:0000256" key="3">
    <source>
        <dbReference type="ARBA" id="ARBA00022729"/>
    </source>
</evidence>
<keyword evidence="2 8" id="KW-0813">Transport</keyword>
<reference evidence="10" key="1">
    <citation type="submission" date="2022-05" db="EMBL/GenBank/DDBJ databases">
        <title>Halomonas geminus sp. nov. and Halomonas llamarensis sp. nov. isolated from high-altitude salars of the Atacama Desert.</title>
        <authorList>
            <person name="Hintersatz C."/>
            <person name="Rojas L.A."/>
            <person name="Wei T.-S."/>
            <person name="Kutschke S."/>
            <person name="Lehmann F."/>
            <person name="Jain R."/>
            <person name="Pollmann K."/>
        </authorList>
    </citation>
    <scope>NUCLEOTIDE SEQUENCE</scope>
    <source>
        <strain evidence="10">ATCHA</strain>
    </source>
</reference>
<evidence type="ECO:0000313" key="11">
    <source>
        <dbReference type="Proteomes" id="UP001165308"/>
    </source>
</evidence>
<keyword evidence="3" id="KW-0732">Signal</keyword>
<comment type="subcellular location">
    <subcellularLocation>
        <location evidence="8">Cell outer membrane</location>
    </subcellularLocation>
    <subcellularLocation>
        <location evidence="1">Membrane</location>
    </subcellularLocation>
</comment>
<dbReference type="InterPro" id="IPR021731">
    <property type="entry name" value="AMIN_dom"/>
</dbReference>
<dbReference type="Pfam" id="PF11741">
    <property type="entry name" value="AMIN"/>
    <property type="match status" value="2"/>
</dbReference>
<dbReference type="PRINTS" id="PR00811">
    <property type="entry name" value="BCTERIALGSPD"/>
</dbReference>
<evidence type="ECO:0000259" key="9">
    <source>
        <dbReference type="SMART" id="SM00965"/>
    </source>
</evidence>